<evidence type="ECO:0000313" key="2">
    <source>
        <dbReference type="Proteomes" id="UP001596409"/>
    </source>
</evidence>
<reference evidence="2" key="1">
    <citation type="journal article" date="2019" name="Int. J. Syst. Evol. Microbiol.">
        <title>The Global Catalogue of Microorganisms (GCM) 10K type strain sequencing project: providing services to taxonomists for standard genome sequencing and annotation.</title>
        <authorList>
            <consortium name="The Broad Institute Genomics Platform"/>
            <consortium name="The Broad Institute Genome Sequencing Center for Infectious Disease"/>
            <person name="Wu L."/>
            <person name="Ma J."/>
        </authorList>
    </citation>
    <scope>NUCLEOTIDE SEQUENCE [LARGE SCALE GENOMIC DNA]</scope>
    <source>
        <strain evidence="2">JCM 4855</strain>
    </source>
</reference>
<organism evidence="1 2">
    <name type="scientific">Streptomyces viridiviolaceus</name>
    <dbReference type="NCBI Taxonomy" id="68282"/>
    <lineage>
        <taxon>Bacteria</taxon>
        <taxon>Bacillati</taxon>
        <taxon>Actinomycetota</taxon>
        <taxon>Actinomycetes</taxon>
        <taxon>Kitasatosporales</taxon>
        <taxon>Streptomycetaceae</taxon>
        <taxon>Streptomyces</taxon>
    </lineage>
</organism>
<dbReference type="EMBL" id="JBHSYM010000023">
    <property type="protein sequence ID" value="MFC7012136.1"/>
    <property type="molecule type" value="Genomic_DNA"/>
</dbReference>
<protein>
    <submittedName>
        <fullName evidence="1">Uncharacterized protein</fullName>
    </submittedName>
</protein>
<dbReference type="RefSeq" id="WP_229880332.1">
    <property type="nucleotide sequence ID" value="NZ_BMWA01000001.1"/>
</dbReference>
<accession>A0ABW2E019</accession>
<proteinExistence type="predicted"/>
<dbReference type="InterPro" id="IPR029063">
    <property type="entry name" value="SAM-dependent_MTases_sf"/>
</dbReference>
<sequence length="142" mass="15088">MFFADHAATFRNPARALRPGGRLAFVCPQPPGSDSEEARALGVFARLVDAEPDPDTVAARTAMASLSDPERIREVLARFAEVTVTPVTTEAVWGKDVGDAVDFLLPASLTGRSPPSGARSWRGSCSRTRPTRGCGCGRACGW</sequence>
<dbReference type="Gene3D" id="3.40.50.150">
    <property type="entry name" value="Vaccinia Virus protein VP39"/>
    <property type="match status" value="1"/>
</dbReference>
<evidence type="ECO:0000313" key="1">
    <source>
        <dbReference type="EMBL" id="MFC7012136.1"/>
    </source>
</evidence>
<dbReference type="SUPFAM" id="SSF53335">
    <property type="entry name" value="S-adenosyl-L-methionine-dependent methyltransferases"/>
    <property type="match status" value="1"/>
</dbReference>
<name>A0ABW2E019_9ACTN</name>
<dbReference type="Proteomes" id="UP001596409">
    <property type="component" value="Unassembled WGS sequence"/>
</dbReference>
<gene>
    <name evidence="1" type="ORF">ACFQMH_10555</name>
</gene>
<keyword evidence="2" id="KW-1185">Reference proteome</keyword>
<comment type="caution">
    <text evidence="1">The sequence shown here is derived from an EMBL/GenBank/DDBJ whole genome shotgun (WGS) entry which is preliminary data.</text>
</comment>